<comment type="caution">
    <text evidence="3">The sequence shown here is derived from an EMBL/GenBank/DDBJ whole genome shotgun (WGS) entry which is preliminary data.</text>
</comment>
<name>A0A9E5JTQ1_9GAMM</name>
<reference evidence="3" key="1">
    <citation type="submission" date="2020-03" db="EMBL/GenBank/DDBJ databases">
        <authorList>
            <person name="Guo F."/>
        </authorList>
    </citation>
    <scope>NUCLEOTIDE SEQUENCE</scope>
    <source>
        <strain evidence="3">JCM 30134</strain>
    </source>
</reference>
<dbReference type="EMBL" id="JAAONZ010000004">
    <property type="protein sequence ID" value="NHO65398.1"/>
    <property type="molecule type" value="Genomic_DNA"/>
</dbReference>
<dbReference type="SMART" id="SM00271">
    <property type="entry name" value="DnaJ"/>
    <property type="match status" value="1"/>
</dbReference>
<organism evidence="3 4">
    <name type="scientific">Pseudomaricurvus hydrocarbonicus</name>
    <dbReference type="NCBI Taxonomy" id="1470433"/>
    <lineage>
        <taxon>Bacteria</taxon>
        <taxon>Pseudomonadati</taxon>
        <taxon>Pseudomonadota</taxon>
        <taxon>Gammaproteobacteria</taxon>
        <taxon>Cellvibrionales</taxon>
        <taxon>Cellvibrionaceae</taxon>
        <taxon>Pseudomaricurvus</taxon>
    </lineage>
</organism>
<keyword evidence="4" id="KW-1185">Reference proteome</keyword>
<gene>
    <name evidence="3" type="ORF">G8770_07590</name>
</gene>
<sequence>MENPLITPIEHILTASPGLTWTEHALIRQLVEQGYLCADYGRESLSLFQAHFLVMNALYQLRQSFQVKGVGRLLISTLSTVFTPANSLNDTEQRGSQELTEENGKLTAYYLSWDNLTSASDDSVDQLLKSFWRRYGGQDDRQNALYLLELQEPVTMPQIKRRYREKAMSWHPDRGGSNEQLAELNNALGVLKRYYG</sequence>
<evidence type="ECO:0000256" key="1">
    <source>
        <dbReference type="ARBA" id="ARBA00023186"/>
    </source>
</evidence>
<accession>A0A9E5JTQ1</accession>
<dbReference type="RefSeq" id="WP_167184228.1">
    <property type="nucleotide sequence ID" value="NZ_JAAONZ010000004.1"/>
</dbReference>
<feature type="domain" description="J" evidence="2">
    <location>
        <begin position="143"/>
        <end position="196"/>
    </location>
</feature>
<protein>
    <submittedName>
        <fullName evidence="3">DnaJ domain-containing protein</fullName>
    </submittedName>
</protein>
<dbReference type="InterPro" id="IPR021059">
    <property type="entry name" value="DnaJ-related_N"/>
</dbReference>
<evidence type="ECO:0000259" key="2">
    <source>
        <dbReference type="PROSITE" id="PS50076"/>
    </source>
</evidence>
<dbReference type="Gene3D" id="1.10.287.110">
    <property type="entry name" value="DnaJ domain"/>
    <property type="match status" value="1"/>
</dbReference>
<dbReference type="AlphaFoldDB" id="A0A9E5JTQ1"/>
<dbReference type="Pfam" id="PF00226">
    <property type="entry name" value="DnaJ"/>
    <property type="match status" value="1"/>
</dbReference>
<dbReference type="PROSITE" id="PS50076">
    <property type="entry name" value="DNAJ_2"/>
    <property type="match status" value="1"/>
</dbReference>
<dbReference type="Proteomes" id="UP000787472">
    <property type="component" value="Unassembled WGS sequence"/>
</dbReference>
<dbReference type="Pfam" id="PF12339">
    <property type="entry name" value="DNAJ_related"/>
    <property type="match status" value="1"/>
</dbReference>
<proteinExistence type="predicted"/>
<dbReference type="CDD" id="cd06257">
    <property type="entry name" value="DnaJ"/>
    <property type="match status" value="1"/>
</dbReference>
<keyword evidence="1" id="KW-0143">Chaperone</keyword>
<dbReference type="SUPFAM" id="SSF46565">
    <property type="entry name" value="Chaperone J-domain"/>
    <property type="match status" value="2"/>
</dbReference>
<evidence type="ECO:0000313" key="3">
    <source>
        <dbReference type="EMBL" id="NHO65398.1"/>
    </source>
</evidence>
<dbReference type="InterPro" id="IPR001623">
    <property type="entry name" value="DnaJ_domain"/>
</dbReference>
<evidence type="ECO:0000313" key="4">
    <source>
        <dbReference type="Proteomes" id="UP000787472"/>
    </source>
</evidence>
<dbReference type="InterPro" id="IPR036869">
    <property type="entry name" value="J_dom_sf"/>
</dbReference>